<dbReference type="Pfam" id="PF00071">
    <property type="entry name" value="Ras"/>
    <property type="match status" value="1"/>
</dbReference>
<keyword evidence="4" id="KW-1185">Reference proteome</keyword>
<evidence type="ECO:0000313" key="3">
    <source>
        <dbReference type="EMBL" id="KAJ8962369.1"/>
    </source>
</evidence>
<dbReference type="InterPro" id="IPR003578">
    <property type="entry name" value="Small_GTPase_Rho"/>
</dbReference>
<dbReference type="GO" id="GO:0003006">
    <property type="term" value="P:developmental process involved in reproduction"/>
    <property type="evidence" value="ECO:0007669"/>
    <property type="project" value="UniProtKB-ARBA"/>
</dbReference>
<protein>
    <submittedName>
        <fullName evidence="3">Uncharacterized protein</fullName>
    </submittedName>
</protein>
<dbReference type="InterPro" id="IPR027417">
    <property type="entry name" value="P-loop_NTPase"/>
</dbReference>
<dbReference type="InterPro" id="IPR005225">
    <property type="entry name" value="Small_GTP-bd"/>
</dbReference>
<dbReference type="CDD" id="cd00157">
    <property type="entry name" value="Rho"/>
    <property type="match status" value="1"/>
</dbReference>
<dbReference type="Proteomes" id="UP001162162">
    <property type="component" value="Unassembled WGS sequence"/>
</dbReference>
<dbReference type="PROSITE" id="PS51421">
    <property type="entry name" value="RAS"/>
    <property type="match status" value="1"/>
</dbReference>
<dbReference type="Gene3D" id="3.40.50.300">
    <property type="entry name" value="P-loop containing nucleotide triphosphate hydrolases"/>
    <property type="match status" value="1"/>
</dbReference>
<dbReference type="SMART" id="SM00175">
    <property type="entry name" value="RAB"/>
    <property type="match status" value="1"/>
</dbReference>
<dbReference type="SMART" id="SM00174">
    <property type="entry name" value="RHO"/>
    <property type="match status" value="1"/>
</dbReference>
<dbReference type="EMBL" id="JAPWTK010000003">
    <property type="protein sequence ID" value="KAJ8962369.1"/>
    <property type="molecule type" value="Genomic_DNA"/>
</dbReference>
<organism evidence="3 4">
    <name type="scientific">Aromia moschata</name>
    <dbReference type="NCBI Taxonomy" id="1265417"/>
    <lineage>
        <taxon>Eukaryota</taxon>
        <taxon>Metazoa</taxon>
        <taxon>Ecdysozoa</taxon>
        <taxon>Arthropoda</taxon>
        <taxon>Hexapoda</taxon>
        <taxon>Insecta</taxon>
        <taxon>Pterygota</taxon>
        <taxon>Neoptera</taxon>
        <taxon>Endopterygota</taxon>
        <taxon>Coleoptera</taxon>
        <taxon>Polyphaga</taxon>
        <taxon>Cucujiformia</taxon>
        <taxon>Chrysomeloidea</taxon>
        <taxon>Cerambycidae</taxon>
        <taxon>Cerambycinae</taxon>
        <taxon>Callichromatini</taxon>
        <taxon>Aromia</taxon>
    </lineage>
</organism>
<gene>
    <name evidence="3" type="ORF">NQ318_018353</name>
</gene>
<proteinExistence type="predicted"/>
<dbReference type="GO" id="GO:0003924">
    <property type="term" value="F:GTPase activity"/>
    <property type="evidence" value="ECO:0007669"/>
    <property type="project" value="InterPro"/>
</dbReference>
<evidence type="ECO:0000313" key="4">
    <source>
        <dbReference type="Proteomes" id="UP001162162"/>
    </source>
</evidence>
<reference evidence="3" key="1">
    <citation type="journal article" date="2023" name="Insect Mol. Biol.">
        <title>Genome sequencing provides insights into the evolution of gene families encoding plant cell wall-degrading enzymes in longhorned beetles.</title>
        <authorList>
            <person name="Shin N.R."/>
            <person name="Okamura Y."/>
            <person name="Kirsch R."/>
            <person name="Pauchet Y."/>
        </authorList>
    </citation>
    <scope>NUCLEOTIDE SEQUENCE</scope>
    <source>
        <strain evidence="3">AMC_N1</strain>
    </source>
</reference>
<dbReference type="SUPFAM" id="SSF52540">
    <property type="entry name" value="P-loop containing nucleoside triphosphate hydrolases"/>
    <property type="match status" value="1"/>
</dbReference>
<dbReference type="GO" id="GO:0005525">
    <property type="term" value="F:GTP binding"/>
    <property type="evidence" value="ECO:0007669"/>
    <property type="project" value="UniProtKB-KW"/>
</dbReference>
<dbReference type="GO" id="GO:0022412">
    <property type="term" value="P:cellular process involved in reproduction in multicellular organism"/>
    <property type="evidence" value="ECO:0007669"/>
    <property type="project" value="UniProtKB-ARBA"/>
</dbReference>
<dbReference type="PROSITE" id="PS51419">
    <property type="entry name" value="RAB"/>
    <property type="match status" value="1"/>
</dbReference>
<dbReference type="GO" id="GO:0035099">
    <property type="term" value="P:hemocyte migration"/>
    <property type="evidence" value="ECO:0007669"/>
    <property type="project" value="UniProtKB-ARBA"/>
</dbReference>
<keyword evidence="1" id="KW-0547">Nucleotide-binding</keyword>
<dbReference type="GO" id="GO:0007264">
    <property type="term" value="P:small GTPase-mediated signal transduction"/>
    <property type="evidence" value="ECO:0007669"/>
    <property type="project" value="InterPro"/>
</dbReference>
<keyword evidence="2" id="KW-0342">GTP-binding</keyword>
<evidence type="ECO:0000256" key="2">
    <source>
        <dbReference type="ARBA" id="ARBA00023134"/>
    </source>
</evidence>
<dbReference type="GO" id="GO:0035006">
    <property type="term" value="P:melanization defense response"/>
    <property type="evidence" value="ECO:0007669"/>
    <property type="project" value="UniProtKB-ARBA"/>
</dbReference>
<dbReference type="PROSITE" id="PS51420">
    <property type="entry name" value="RHO"/>
    <property type="match status" value="1"/>
</dbReference>
<dbReference type="PRINTS" id="PR00449">
    <property type="entry name" value="RASTRNSFRMNG"/>
</dbReference>
<dbReference type="GO" id="GO:0001667">
    <property type="term" value="P:ameboidal-type cell migration"/>
    <property type="evidence" value="ECO:0007669"/>
    <property type="project" value="UniProtKB-ARBA"/>
</dbReference>
<name>A0AAV8ZFB2_9CUCU</name>
<comment type="caution">
    <text evidence="3">The sequence shown here is derived from an EMBL/GenBank/DDBJ whole genome shotgun (WGS) entry which is preliminary data.</text>
</comment>
<dbReference type="AlphaFoldDB" id="A0AAV8ZFB2"/>
<dbReference type="InterPro" id="IPR001806">
    <property type="entry name" value="Small_GTPase"/>
</dbReference>
<dbReference type="SMART" id="SM00173">
    <property type="entry name" value="RAS"/>
    <property type="match status" value="1"/>
</dbReference>
<accession>A0AAV8ZFB2</accession>
<evidence type="ECO:0000256" key="1">
    <source>
        <dbReference type="ARBA" id="ARBA00022741"/>
    </source>
</evidence>
<dbReference type="PANTHER" id="PTHR24072">
    <property type="entry name" value="RHO FAMILY GTPASE"/>
    <property type="match status" value="1"/>
</dbReference>
<dbReference type="NCBIfam" id="TIGR00231">
    <property type="entry name" value="small_GTP"/>
    <property type="match status" value="1"/>
</dbReference>
<sequence length="125" mass="14409">MSSKTIRITVVGDGDTGKTCMLIVYKDKKFDDRYVPTVFDVYSMTIPINNEEYKIILSDTAGQEEFDKLRRLAYRDVDAFILTYAVNERVSFENVYLKWAPELKRFAPKAKLILAGNISFSLLSY</sequence>